<dbReference type="Proteomes" id="UP000078489">
    <property type="component" value="Unassembled WGS sequence"/>
</dbReference>
<gene>
    <name evidence="1" type="ORF">A7J32_08555</name>
</gene>
<dbReference type="EMBL" id="LXTB01000058">
    <property type="protein sequence ID" value="OAQ18040.1"/>
    <property type="molecule type" value="Genomic_DNA"/>
</dbReference>
<comment type="caution">
    <text evidence="1">The sequence shown here is derived from an EMBL/GenBank/DDBJ whole genome shotgun (WGS) entry which is preliminary data.</text>
</comment>
<sequence length="107" mass="12168">MPGRFNRRPPKQRDAVQRLDRILALAELLAPHDHPAVGKADPRHGVRDIQLHHLAHLLAQRCHINLPDDLVVQPVIERQISACFAGEDLQQLFWEKAAILRDAILTD</sequence>
<evidence type="ECO:0000313" key="1">
    <source>
        <dbReference type="EMBL" id="OAQ18040.1"/>
    </source>
</evidence>
<proteinExistence type="predicted"/>
<evidence type="ECO:0000313" key="2">
    <source>
        <dbReference type="Proteomes" id="UP000078489"/>
    </source>
</evidence>
<keyword evidence="2" id="KW-1185">Reference proteome</keyword>
<evidence type="ECO:0008006" key="3">
    <source>
        <dbReference type="Google" id="ProtNLM"/>
    </source>
</evidence>
<accession>A0ABX2VJV7</accession>
<organism evidence="1 2">
    <name type="scientific">Mycobacterium mungi</name>
    <dbReference type="NCBI Taxonomy" id="1844474"/>
    <lineage>
        <taxon>Bacteria</taxon>
        <taxon>Bacillati</taxon>
        <taxon>Actinomycetota</taxon>
        <taxon>Actinomycetes</taxon>
        <taxon>Mycobacteriales</taxon>
        <taxon>Mycobacteriaceae</taxon>
        <taxon>Mycobacterium</taxon>
        <taxon>Mycobacterium tuberculosis complex</taxon>
    </lineage>
</organism>
<reference evidence="1 2" key="1">
    <citation type="submission" date="2016-05" db="EMBL/GenBank/DDBJ databases">
        <title>Draft genome sequence of the Mycobacterium tuberculosis complex pathogen, M. mungi, identified in a banded mongoose (Mungos mungo) in Northern Botswana.</title>
        <authorList>
            <person name="Alexander K.A."/>
            <person name="Larsen M.H."/>
            <person name="Robbe-Austerman S."/>
            <person name="Stuber T.P."/>
            <person name="Camp P.M."/>
        </authorList>
    </citation>
    <scope>NUCLEOTIDE SEQUENCE [LARGE SCALE GENOMIC DNA]</scope>
    <source>
        <strain evidence="1 2">BM22813</strain>
    </source>
</reference>
<name>A0ABX2VJV7_9MYCO</name>
<protein>
    <recommendedName>
        <fullName evidence="3">DUF222 domain-containing protein</fullName>
    </recommendedName>
</protein>